<dbReference type="EMBL" id="JBHSAC010000061">
    <property type="protein sequence ID" value="MFC3932618.1"/>
    <property type="molecule type" value="Genomic_DNA"/>
</dbReference>
<name>A0ABV8D2G2_9STRE</name>
<gene>
    <name evidence="2" type="ORF">ACFOSE_07580</name>
</gene>
<accession>A0ABV8D2G2</accession>
<feature type="compositionally biased region" description="Basic and acidic residues" evidence="1">
    <location>
        <begin position="47"/>
        <end position="67"/>
    </location>
</feature>
<evidence type="ECO:0000256" key="1">
    <source>
        <dbReference type="SAM" id="MobiDB-lite"/>
    </source>
</evidence>
<dbReference type="Proteomes" id="UP001595901">
    <property type="component" value="Unassembled WGS sequence"/>
</dbReference>
<keyword evidence="3" id="KW-1185">Reference proteome</keyword>
<comment type="caution">
    <text evidence="2">The sequence shown here is derived from an EMBL/GenBank/DDBJ whole genome shotgun (WGS) entry which is preliminary data.</text>
</comment>
<dbReference type="RefSeq" id="WP_380432183.1">
    <property type="nucleotide sequence ID" value="NZ_JBHSAC010000061.1"/>
</dbReference>
<protein>
    <submittedName>
        <fullName evidence="2">DUF4947 domain-containing protein</fullName>
    </submittedName>
</protein>
<feature type="compositionally biased region" description="Polar residues" evidence="1">
    <location>
        <begin position="23"/>
        <end position="32"/>
    </location>
</feature>
<sequence>MLLCLLAAGVFLVDCSSKEQAKSPDQTDISNTPDDEQNFDSSSQDEGANRDKFNENRHPTDLPKDADSANTDKIYATDGSEIYYESSSSGFAASTPDFKGYTANKVKQILGSPSSIIKDTKTMKSMLTEDEQERIISLFKTELISREEAKAFYSVANDFVLGNLDRYYIYEYKDKNIVLLFNTESDTLAYITPNPDYVYWR</sequence>
<reference evidence="3" key="1">
    <citation type="journal article" date="2019" name="Int. J. Syst. Evol. Microbiol.">
        <title>The Global Catalogue of Microorganisms (GCM) 10K type strain sequencing project: providing services to taxonomists for standard genome sequencing and annotation.</title>
        <authorList>
            <consortium name="The Broad Institute Genomics Platform"/>
            <consortium name="The Broad Institute Genome Sequencing Center for Infectious Disease"/>
            <person name="Wu L."/>
            <person name="Ma J."/>
        </authorList>
    </citation>
    <scope>NUCLEOTIDE SEQUENCE [LARGE SCALE GENOMIC DNA]</scope>
    <source>
        <strain evidence="3">CCUG 58728</strain>
    </source>
</reference>
<evidence type="ECO:0000313" key="3">
    <source>
        <dbReference type="Proteomes" id="UP001595901"/>
    </source>
</evidence>
<dbReference type="Pfam" id="PF16305">
    <property type="entry name" value="DUF4947"/>
    <property type="match status" value="1"/>
</dbReference>
<proteinExistence type="predicted"/>
<dbReference type="InterPro" id="IPR032542">
    <property type="entry name" value="DUF4947"/>
</dbReference>
<organism evidence="2 3">
    <name type="scientific">Streptococcus dentapri</name>
    <dbReference type="NCBI Taxonomy" id="573564"/>
    <lineage>
        <taxon>Bacteria</taxon>
        <taxon>Bacillati</taxon>
        <taxon>Bacillota</taxon>
        <taxon>Bacilli</taxon>
        <taxon>Lactobacillales</taxon>
        <taxon>Streptococcaceae</taxon>
        <taxon>Streptococcus</taxon>
    </lineage>
</organism>
<feature type="region of interest" description="Disordered" evidence="1">
    <location>
        <begin position="18"/>
        <end position="71"/>
    </location>
</feature>
<evidence type="ECO:0000313" key="2">
    <source>
        <dbReference type="EMBL" id="MFC3932618.1"/>
    </source>
</evidence>